<protein>
    <submittedName>
        <fullName evidence="5">GntR family transcriptional regulator</fullName>
    </submittedName>
</protein>
<keyword evidence="3" id="KW-0804">Transcription</keyword>
<dbReference type="InterPro" id="IPR036390">
    <property type="entry name" value="WH_DNA-bd_sf"/>
</dbReference>
<accession>A0ABW0IY45</accession>
<evidence type="ECO:0000256" key="2">
    <source>
        <dbReference type="ARBA" id="ARBA00023125"/>
    </source>
</evidence>
<dbReference type="Proteomes" id="UP001596053">
    <property type="component" value="Unassembled WGS sequence"/>
</dbReference>
<keyword evidence="1" id="KW-0805">Transcription regulation</keyword>
<evidence type="ECO:0000313" key="5">
    <source>
        <dbReference type="EMBL" id="MFC5422662.1"/>
    </source>
</evidence>
<keyword evidence="2" id="KW-0238">DNA-binding</keyword>
<evidence type="ECO:0000256" key="3">
    <source>
        <dbReference type="ARBA" id="ARBA00023163"/>
    </source>
</evidence>
<gene>
    <name evidence="5" type="ORF">ACFPOB_24165</name>
</gene>
<dbReference type="PROSITE" id="PS50949">
    <property type="entry name" value="HTH_GNTR"/>
    <property type="match status" value="1"/>
</dbReference>
<dbReference type="SMART" id="SM00866">
    <property type="entry name" value="UTRA"/>
    <property type="match status" value="1"/>
</dbReference>
<feature type="domain" description="HTH gntR-type" evidence="4">
    <location>
        <begin position="21"/>
        <end position="89"/>
    </location>
</feature>
<dbReference type="RefSeq" id="WP_377800907.1">
    <property type="nucleotide sequence ID" value="NZ_JBHSLW010000044.1"/>
</dbReference>
<comment type="caution">
    <text evidence="5">The sequence shown here is derived from an EMBL/GenBank/DDBJ whole genome shotgun (WGS) entry which is preliminary data.</text>
</comment>
<dbReference type="SUPFAM" id="SSF46785">
    <property type="entry name" value="Winged helix' DNA-binding domain"/>
    <property type="match status" value="1"/>
</dbReference>
<dbReference type="SUPFAM" id="SSF64288">
    <property type="entry name" value="Chorismate lyase-like"/>
    <property type="match status" value="1"/>
</dbReference>
<name>A0ABW0IY45_9HYPH</name>
<dbReference type="Pfam" id="PF07702">
    <property type="entry name" value="UTRA"/>
    <property type="match status" value="1"/>
</dbReference>
<proteinExistence type="predicted"/>
<dbReference type="Gene3D" id="1.10.10.10">
    <property type="entry name" value="Winged helix-like DNA-binding domain superfamily/Winged helix DNA-binding domain"/>
    <property type="match status" value="1"/>
</dbReference>
<dbReference type="InterPro" id="IPR028978">
    <property type="entry name" value="Chorismate_lyase_/UTRA_dom_sf"/>
</dbReference>
<evidence type="ECO:0000313" key="6">
    <source>
        <dbReference type="Proteomes" id="UP001596053"/>
    </source>
</evidence>
<reference evidence="6" key="1">
    <citation type="journal article" date="2019" name="Int. J. Syst. Evol. Microbiol.">
        <title>The Global Catalogue of Microorganisms (GCM) 10K type strain sequencing project: providing services to taxonomists for standard genome sequencing and annotation.</title>
        <authorList>
            <consortium name="The Broad Institute Genomics Platform"/>
            <consortium name="The Broad Institute Genome Sequencing Center for Infectious Disease"/>
            <person name="Wu L."/>
            <person name="Ma J."/>
        </authorList>
    </citation>
    <scope>NUCLEOTIDE SEQUENCE [LARGE SCALE GENOMIC DNA]</scope>
    <source>
        <strain evidence="6">NCAIM B.01391</strain>
    </source>
</reference>
<keyword evidence="6" id="KW-1185">Reference proteome</keyword>
<organism evidence="5 6">
    <name type="scientific">Bosea eneae</name>
    <dbReference type="NCBI Taxonomy" id="151454"/>
    <lineage>
        <taxon>Bacteria</taxon>
        <taxon>Pseudomonadati</taxon>
        <taxon>Pseudomonadota</taxon>
        <taxon>Alphaproteobacteria</taxon>
        <taxon>Hyphomicrobiales</taxon>
        <taxon>Boseaceae</taxon>
        <taxon>Bosea</taxon>
    </lineage>
</organism>
<dbReference type="Gene3D" id="3.40.1410.10">
    <property type="entry name" value="Chorismate lyase-like"/>
    <property type="match status" value="1"/>
</dbReference>
<evidence type="ECO:0000256" key="1">
    <source>
        <dbReference type="ARBA" id="ARBA00023015"/>
    </source>
</evidence>
<dbReference type="Pfam" id="PF00392">
    <property type="entry name" value="GntR"/>
    <property type="match status" value="1"/>
</dbReference>
<dbReference type="SMART" id="SM00345">
    <property type="entry name" value="HTH_GNTR"/>
    <property type="match status" value="1"/>
</dbReference>
<sequence length="252" mass="27273">MNLPRTEAAAKTVDVTESETGQGWRAVRGALEEEILAKRYPAGERLPSEQEVANRFRVSRTTVRRALLALSQAGLIRIVNGSGSFATMRSHTYTVDSNSRFRDTLEGGGVHVARRCLSADTILADAVVANMLDIAPGTEVSRLSSVMSGDGVPLVLSTRYYPKAFCPDLVALYCSELSVTCVFEKLGLGTLDRVATKVSARLPTEEEASYLDMASNAAVLQIQSRGQIKGFGIMEYNCSVAPGFALDLNFRN</sequence>
<dbReference type="CDD" id="cd07377">
    <property type="entry name" value="WHTH_GntR"/>
    <property type="match status" value="1"/>
</dbReference>
<dbReference type="InterPro" id="IPR036388">
    <property type="entry name" value="WH-like_DNA-bd_sf"/>
</dbReference>
<dbReference type="PRINTS" id="PR00035">
    <property type="entry name" value="HTHGNTR"/>
</dbReference>
<dbReference type="InterPro" id="IPR000524">
    <property type="entry name" value="Tscrpt_reg_HTH_GntR"/>
</dbReference>
<dbReference type="InterPro" id="IPR050679">
    <property type="entry name" value="Bact_HTH_transcr_reg"/>
</dbReference>
<dbReference type="EMBL" id="JBHSLW010000044">
    <property type="protein sequence ID" value="MFC5422662.1"/>
    <property type="molecule type" value="Genomic_DNA"/>
</dbReference>
<dbReference type="PANTHER" id="PTHR44846">
    <property type="entry name" value="MANNOSYL-D-GLYCERATE TRANSPORT/METABOLISM SYSTEM REPRESSOR MNGR-RELATED"/>
    <property type="match status" value="1"/>
</dbReference>
<evidence type="ECO:0000259" key="4">
    <source>
        <dbReference type="PROSITE" id="PS50949"/>
    </source>
</evidence>
<dbReference type="InterPro" id="IPR011663">
    <property type="entry name" value="UTRA"/>
</dbReference>